<feature type="compositionally biased region" description="Basic and acidic residues" evidence="4">
    <location>
        <begin position="354"/>
        <end position="370"/>
    </location>
</feature>
<name>A0A118JWM2_CYNCS</name>
<feature type="compositionally biased region" description="Basic and acidic residues" evidence="4">
    <location>
        <begin position="1045"/>
        <end position="1061"/>
    </location>
</feature>
<dbReference type="Pfam" id="PF07496">
    <property type="entry name" value="zf-CW"/>
    <property type="match status" value="1"/>
</dbReference>
<feature type="compositionally biased region" description="Polar residues" evidence="4">
    <location>
        <begin position="808"/>
        <end position="832"/>
    </location>
</feature>
<dbReference type="InterPro" id="IPR055300">
    <property type="entry name" value="CWZF3/5/7"/>
</dbReference>
<evidence type="ECO:0000256" key="1">
    <source>
        <dbReference type="ARBA" id="ARBA00022723"/>
    </source>
</evidence>
<feature type="domain" description="CW-type" evidence="5">
    <location>
        <begin position="590"/>
        <end position="643"/>
    </location>
</feature>
<organism evidence="6 7">
    <name type="scientific">Cynara cardunculus var. scolymus</name>
    <name type="common">Globe artichoke</name>
    <name type="synonym">Cynara scolymus</name>
    <dbReference type="NCBI Taxonomy" id="59895"/>
    <lineage>
        <taxon>Eukaryota</taxon>
        <taxon>Viridiplantae</taxon>
        <taxon>Streptophyta</taxon>
        <taxon>Embryophyta</taxon>
        <taxon>Tracheophyta</taxon>
        <taxon>Spermatophyta</taxon>
        <taxon>Magnoliopsida</taxon>
        <taxon>eudicotyledons</taxon>
        <taxon>Gunneridae</taxon>
        <taxon>Pentapetalae</taxon>
        <taxon>asterids</taxon>
        <taxon>campanulids</taxon>
        <taxon>Asterales</taxon>
        <taxon>Asteraceae</taxon>
        <taxon>Carduoideae</taxon>
        <taxon>Cardueae</taxon>
        <taxon>Carduinae</taxon>
        <taxon>Cynara</taxon>
    </lineage>
</organism>
<feature type="compositionally biased region" description="Basic and acidic residues" evidence="4">
    <location>
        <begin position="424"/>
        <end position="433"/>
    </location>
</feature>
<feature type="region of interest" description="Disordered" evidence="4">
    <location>
        <begin position="118"/>
        <end position="179"/>
    </location>
</feature>
<reference evidence="6 7" key="1">
    <citation type="journal article" date="2016" name="Sci. Rep.">
        <title>The genome sequence of the outbreeding globe artichoke constructed de novo incorporating a phase-aware low-pass sequencing strategy of F1 progeny.</title>
        <authorList>
            <person name="Scaglione D."/>
            <person name="Reyes-Chin-Wo S."/>
            <person name="Acquadro A."/>
            <person name="Froenicke L."/>
            <person name="Portis E."/>
            <person name="Beitel C."/>
            <person name="Tirone M."/>
            <person name="Mauro R."/>
            <person name="Lo Monaco A."/>
            <person name="Mauromicale G."/>
            <person name="Faccioli P."/>
            <person name="Cattivelli L."/>
            <person name="Rieseberg L."/>
            <person name="Michelmore R."/>
            <person name="Lanteri S."/>
        </authorList>
    </citation>
    <scope>NUCLEOTIDE SEQUENCE [LARGE SCALE GENOMIC DNA]</scope>
    <source>
        <strain evidence="6">2C</strain>
    </source>
</reference>
<accession>A0A118JWM2</accession>
<dbReference type="PROSITE" id="PS51050">
    <property type="entry name" value="ZF_CW"/>
    <property type="match status" value="1"/>
</dbReference>
<dbReference type="Pfam" id="PF24756">
    <property type="entry name" value="THD_CWZF3-5-7"/>
    <property type="match status" value="1"/>
</dbReference>
<evidence type="ECO:0000313" key="6">
    <source>
        <dbReference type="EMBL" id="KVH94452.1"/>
    </source>
</evidence>
<dbReference type="Gene3D" id="3.30.40.100">
    <property type="match status" value="1"/>
</dbReference>
<feature type="compositionally biased region" description="Polar residues" evidence="4">
    <location>
        <begin position="142"/>
        <end position="170"/>
    </location>
</feature>
<feature type="compositionally biased region" description="Basic and acidic residues" evidence="4">
    <location>
        <begin position="1106"/>
        <end position="1124"/>
    </location>
</feature>
<dbReference type="EMBL" id="LEKV01004553">
    <property type="protein sequence ID" value="KVH94452.1"/>
    <property type="molecule type" value="Genomic_DNA"/>
</dbReference>
<protein>
    <submittedName>
        <fullName evidence="6">Zinc finger, CW-type</fullName>
    </submittedName>
</protein>
<proteinExistence type="predicted"/>
<dbReference type="InterPro" id="IPR056406">
    <property type="entry name" value="THD_CWZF3/5/7"/>
</dbReference>
<feature type="region of interest" description="Disordered" evidence="4">
    <location>
        <begin position="997"/>
        <end position="1061"/>
    </location>
</feature>
<evidence type="ECO:0000313" key="7">
    <source>
        <dbReference type="Proteomes" id="UP000243975"/>
    </source>
</evidence>
<feature type="compositionally biased region" description="Polar residues" evidence="4">
    <location>
        <begin position="300"/>
        <end position="312"/>
    </location>
</feature>
<evidence type="ECO:0000259" key="5">
    <source>
        <dbReference type="PROSITE" id="PS51050"/>
    </source>
</evidence>
<feature type="compositionally biased region" description="Low complexity" evidence="4">
    <location>
        <begin position="898"/>
        <end position="912"/>
    </location>
</feature>
<feature type="compositionally biased region" description="Polar residues" evidence="4">
    <location>
        <begin position="714"/>
        <end position="742"/>
    </location>
</feature>
<feature type="region of interest" description="Disordered" evidence="4">
    <location>
        <begin position="333"/>
        <end position="486"/>
    </location>
</feature>
<feature type="compositionally biased region" description="Basic and acidic residues" evidence="4">
    <location>
        <begin position="1"/>
        <end position="18"/>
    </location>
</feature>
<feature type="compositionally biased region" description="Basic and acidic residues" evidence="4">
    <location>
        <begin position="753"/>
        <end position="764"/>
    </location>
</feature>
<keyword evidence="3" id="KW-0862">Zinc</keyword>
<feature type="compositionally biased region" description="Polar residues" evidence="4">
    <location>
        <begin position="120"/>
        <end position="130"/>
    </location>
</feature>
<feature type="compositionally biased region" description="Polar residues" evidence="4">
    <location>
        <begin position="457"/>
        <end position="486"/>
    </location>
</feature>
<feature type="compositionally biased region" description="Basic and acidic residues" evidence="4">
    <location>
        <begin position="873"/>
        <end position="895"/>
    </location>
</feature>
<evidence type="ECO:0000256" key="2">
    <source>
        <dbReference type="ARBA" id="ARBA00022771"/>
    </source>
</evidence>
<feature type="region of interest" description="Disordered" evidence="4">
    <location>
        <begin position="1307"/>
        <end position="1327"/>
    </location>
</feature>
<dbReference type="OMA" id="DNSRTEV"/>
<evidence type="ECO:0000256" key="4">
    <source>
        <dbReference type="SAM" id="MobiDB-lite"/>
    </source>
</evidence>
<evidence type="ECO:0000256" key="3">
    <source>
        <dbReference type="ARBA" id="ARBA00022833"/>
    </source>
</evidence>
<dbReference type="PANTHER" id="PTHR46524">
    <property type="entry name" value="CW-TYPE ZINC FINGER"/>
    <property type="match status" value="1"/>
</dbReference>
<keyword evidence="1" id="KW-0479">Metal-binding</keyword>
<comment type="caution">
    <text evidence="6">The sequence shown here is derived from an EMBL/GenBank/DDBJ whole genome shotgun (WGS) entry which is preliminary data.</text>
</comment>
<dbReference type="Proteomes" id="UP000243975">
    <property type="component" value="Unassembled WGS sequence"/>
</dbReference>
<gene>
    <name evidence="6" type="ORF">Ccrd_003481</name>
</gene>
<feature type="compositionally biased region" description="Polar residues" evidence="4">
    <location>
        <begin position="919"/>
        <end position="936"/>
    </location>
</feature>
<dbReference type="STRING" id="59895.A0A118JWM2"/>
<feature type="region of interest" description="Disordered" evidence="4">
    <location>
        <begin position="1075"/>
        <end position="1207"/>
    </location>
</feature>
<feature type="region of interest" description="Disordered" evidence="4">
    <location>
        <begin position="653"/>
        <end position="974"/>
    </location>
</feature>
<keyword evidence="2" id="KW-0863">Zinc-finger</keyword>
<sequence length="1457" mass="158241">MISVGSRDEREELRKMESETELEEGEACFQNNNDDDSAIDPDISLSYIDEKIQDVLGHCQKEFEGGVSAENLGAKFGGYGSFLPTYQRSPLWPHPKTPPKVLTYSAPISPNNAHVEVDHQNSVSQSSASQPARHGPTPRRPSMNSKLKQEAPTSSAMHGDKSTSNSQQTVKGFASGSDQKSLKVRIRVGSDNLSDRRNAEIYSGLGLDVSPSSSLEISPVDSDGFFHVPQDGPDESPTICGSRLLSPLPYDVLNLTEKKWEDGSCGPVHKGSQESTVTALHGSDLGKTEQNVLGEKPKSSETNTVSMESTNGIDVPNGTGILAKKETSVDNMVSEELVSNPRRLPLPSNDDFSDIAKEEDPVLPRYDQRVEQLNGNGGSVGEANNTTCDENNSGFPTKADSDVSSGSKTLDSGLVKTRKHKDGKKAPLREMDGMKLVSGNKTSSSGGKRKSKGQDLDNGSQNIDISKSGVKNDSFTSRGKNNANGSKIYTENLKKNSGKARETYKYFFGELDLEQEDPDEMALEKSSGGRVKETIVNEKGTLENNSLSKERLVVMKSQKPSSSLYPRVGSHVPVIGNGLGSDVAVASMAPVVNEDWVCCDKCEKWRLLPPGVNPGSLPEKWLCSMLDWLPGMNRCSISEEETYKAITSRFPGPSLVQGSQPPVHPGGPQLGVISLDASCPDGRNRHFGSEIPSTNIKKKHESKDLTNEVKQERPSLSSNSTKKNLDTSYRSRSLNGRNQSPRVNEAEFQDSGHSIKMDGIHGTDEDWTSDHGGTVFKASCSSSSGLPADISRNDRGKLDRRPKDTKSVSKVSAQDQENQNQTSSNDGTLHTGKSNKKDVAKKRKANEFEGTGKYVKEASETNSRKEKKSRVLKSGDEGTDEKRKNVEDASRRRDTVPVLSSLAATSSSSKVSGSHKTKPNNQEAKGSPVESVSSSPLRILNIDKFTSSRRNIRGNDDLQDAFGPKKCSDEDDQYLDVSTNKGKEKIVPFLEFETSHVAGGGVGTSGHCNRVETSSHGQNEERTKSNQSHSNGSRSRKHGKGSSLRSKEKSRSRIDIIDKGTSKISEPLNKNVDYRLKGGRKSDNLANGSASKELPSGGNSKHRHHDGSDVRIDAKQPMKRDVSGRGKSHSLPPSGKGQNGNERLPEANPGYQKESGGNPMLLDAARRNDSSKASKPNKKAQNQNGKQPMNTKHSTPNRHKGGNTDAPVTLVRDISNQATTNALREATNLKHMADRMKTGRYGDMIQSMSIYSSTAKLCEYCAHEYERTKEMATASLAYKCMEVAYLKVIYSSHTTASKDVNELQTSLQIGPTGESPSSSASASDLDNMNNPATIDKAALAKGLNAPQIAGNHDVNSAMEASRKARSCFAASSAKQEASLSAVKKALDFNFHDVEELLRLIELIESSGILSHKDRVFIDLLQSLGKKRSWVQIRAATCKYFRIKVDNGGSSALLVHRE</sequence>
<dbReference type="PANTHER" id="PTHR46524:SF15">
    <property type="entry name" value="ZINC FINGER, CW-TYPE-RELATED"/>
    <property type="match status" value="1"/>
</dbReference>
<dbReference type="GO" id="GO:0008270">
    <property type="term" value="F:zinc ion binding"/>
    <property type="evidence" value="ECO:0007669"/>
    <property type="project" value="UniProtKB-KW"/>
</dbReference>
<feature type="compositionally biased region" description="Basic and acidic residues" evidence="4">
    <location>
        <begin position="701"/>
        <end position="713"/>
    </location>
</feature>
<feature type="compositionally biased region" description="Basic and acidic residues" evidence="4">
    <location>
        <begin position="854"/>
        <end position="864"/>
    </location>
</feature>
<keyword evidence="7" id="KW-1185">Reference proteome</keyword>
<dbReference type="Gramene" id="KVH94452">
    <property type="protein sequence ID" value="KVH94452"/>
    <property type="gene ID" value="Ccrd_003481"/>
</dbReference>
<feature type="compositionally biased region" description="Polar residues" evidence="4">
    <location>
        <begin position="382"/>
        <end position="395"/>
    </location>
</feature>
<feature type="region of interest" description="Disordered" evidence="4">
    <location>
        <begin position="1"/>
        <end position="41"/>
    </location>
</feature>
<feature type="compositionally biased region" description="Basic and acidic residues" evidence="4">
    <location>
        <begin position="791"/>
        <end position="807"/>
    </location>
</feature>
<feature type="compositionally biased region" description="Polar residues" evidence="4">
    <location>
        <begin position="1173"/>
        <end position="1194"/>
    </location>
</feature>
<feature type="region of interest" description="Disordered" evidence="4">
    <location>
        <begin position="264"/>
        <end position="319"/>
    </location>
</feature>
<dbReference type="InterPro" id="IPR011124">
    <property type="entry name" value="Znf_CW"/>
</dbReference>